<dbReference type="InterPro" id="IPR039355">
    <property type="entry name" value="Transcription_factor_GATA"/>
</dbReference>
<feature type="compositionally biased region" description="Basic residues" evidence="7">
    <location>
        <begin position="369"/>
        <end position="381"/>
    </location>
</feature>
<dbReference type="InterPro" id="IPR013088">
    <property type="entry name" value="Znf_NHR/GATA"/>
</dbReference>
<dbReference type="PRINTS" id="PR00619">
    <property type="entry name" value="GATAZNFINGER"/>
</dbReference>
<evidence type="ECO:0000313" key="9">
    <source>
        <dbReference type="EMBL" id="SAM04715.1"/>
    </source>
</evidence>
<dbReference type="OMA" id="MECFNCK"/>
<dbReference type="PROSITE" id="PS50114">
    <property type="entry name" value="GATA_ZN_FINGER_2"/>
    <property type="match status" value="2"/>
</dbReference>
<dbReference type="SMART" id="SM00401">
    <property type="entry name" value="ZnF_GATA"/>
    <property type="match status" value="2"/>
</dbReference>
<dbReference type="Proteomes" id="UP000078561">
    <property type="component" value="Unassembled WGS sequence"/>
</dbReference>
<sequence>MENTLETMSIDTNCKQTTIQYTSESQPIQQPMLIASLSATTTTTTPTTTTTTTTTNSTSNNMNNHSQMMDPFAFLDDDSSLFQPLDLLNQDANLDQLFSNHTSPSSSTLSMDSPPTSLLQDSLFGDMLVQSLTSPVDQFLQLDDMEVCPADVFMNTSSVMATSSTTGSAQTDAPAAASSTNGATTSAPVKRTIRKKTPPPGQATMPIRVCAKTTRPPRHMECFNCKVTKTPLWRRTPDRKQTLCNACGLYYKQYNAHRPLQVRHKSQVPGRPHPYATDRPLSVPSMDTSFINNTCAPPPPPPSQAMADSTQGADSSSESDSQDQQDQDLIQCVNCQQTKTPLWRKNERGESVCNACGLYSRLHHRDRPAKMRKTTIQRRRRDCWTSEEDHHQQQLPYEQQQHQQDMGGQSMMSTFSLATPVIKSEEQQQQQQEPFLSPSTSMSSSPDSTTMDDIMMTSTPATVPSSTPSLPLVDKPVLDLNEDARFASLLVQMNRDQMQGFLGMLEQRCNVLRTLLDFTENASL</sequence>
<dbReference type="GO" id="GO:0000981">
    <property type="term" value="F:DNA-binding transcription factor activity, RNA polymerase II-specific"/>
    <property type="evidence" value="ECO:0007669"/>
    <property type="project" value="TreeGrafter"/>
</dbReference>
<dbReference type="PANTHER" id="PTHR10071:SF281">
    <property type="entry name" value="BOX A-BINDING FACTOR-RELATED"/>
    <property type="match status" value="1"/>
</dbReference>
<accession>A0A163K0X7</accession>
<evidence type="ECO:0000256" key="7">
    <source>
        <dbReference type="SAM" id="MobiDB-lite"/>
    </source>
</evidence>
<feature type="compositionally biased region" description="Low complexity" evidence="7">
    <location>
        <begin position="427"/>
        <end position="469"/>
    </location>
</feature>
<comment type="subcellular location">
    <subcellularLocation>
        <location evidence="1">Nucleus</location>
    </subcellularLocation>
</comment>
<keyword evidence="10" id="KW-1185">Reference proteome</keyword>
<feature type="compositionally biased region" description="Polar residues" evidence="7">
    <location>
        <begin position="285"/>
        <end position="295"/>
    </location>
</feature>
<evidence type="ECO:0000313" key="10">
    <source>
        <dbReference type="Proteomes" id="UP000078561"/>
    </source>
</evidence>
<evidence type="ECO:0000259" key="8">
    <source>
        <dbReference type="PROSITE" id="PS50114"/>
    </source>
</evidence>
<reference evidence="9" key="1">
    <citation type="submission" date="2016-04" db="EMBL/GenBank/DDBJ databases">
        <authorList>
            <person name="Evans L.H."/>
            <person name="Alamgir A."/>
            <person name="Owens N."/>
            <person name="Weber N.D."/>
            <person name="Virtaneva K."/>
            <person name="Barbian K."/>
            <person name="Babar A."/>
            <person name="Rosenke K."/>
        </authorList>
    </citation>
    <scope>NUCLEOTIDE SEQUENCE [LARGE SCALE GENOMIC DNA]</scope>
    <source>
        <strain evidence="9">CBS 101.48</strain>
    </source>
</reference>
<dbReference type="GO" id="GO:0045944">
    <property type="term" value="P:positive regulation of transcription by RNA polymerase II"/>
    <property type="evidence" value="ECO:0007669"/>
    <property type="project" value="TreeGrafter"/>
</dbReference>
<dbReference type="SUPFAM" id="SSF57716">
    <property type="entry name" value="Glucocorticoid receptor-like (DNA-binding domain)"/>
    <property type="match status" value="2"/>
</dbReference>
<feature type="region of interest" description="Disordered" evidence="7">
    <location>
        <begin position="263"/>
        <end position="327"/>
    </location>
</feature>
<dbReference type="GO" id="GO:0008270">
    <property type="term" value="F:zinc ion binding"/>
    <property type="evidence" value="ECO:0007669"/>
    <property type="project" value="UniProtKB-KW"/>
</dbReference>
<dbReference type="CDD" id="cd00202">
    <property type="entry name" value="ZnF_GATA"/>
    <property type="match status" value="2"/>
</dbReference>
<dbReference type="AlphaFoldDB" id="A0A163K0X7"/>
<evidence type="ECO:0000256" key="4">
    <source>
        <dbReference type="ARBA" id="ARBA00022833"/>
    </source>
</evidence>
<feature type="compositionally biased region" description="Basic and acidic residues" evidence="7">
    <location>
        <begin position="382"/>
        <end position="392"/>
    </location>
</feature>
<keyword evidence="2" id="KW-0479">Metal-binding</keyword>
<feature type="compositionally biased region" description="Low complexity" evidence="7">
    <location>
        <begin position="40"/>
        <end position="63"/>
    </location>
</feature>
<dbReference type="GO" id="GO:0005634">
    <property type="term" value="C:nucleus"/>
    <property type="evidence" value="ECO:0007669"/>
    <property type="project" value="UniProtKB-SubCell"/>
</dbReference>
<evidence type="ECO:0000256" key="2">
    <source>
        <dbReference type="ARBA" id="ARBA00022723"/>
    </source>
</evidence>
<gene>
    <name evidence="9" type="primary">ABSGL_10581.1 scaffold 12026</name>
</gene>
<evidence type="ECO:0000256" key="6">
    <source>
        <dbReference type="PROSITE-ProRule" id="PRU00094"/>
    </source>
</evidence>
<keyword evidence="5" id="KW-0539">Nucleus</keyword>
<dbReference type="PROSITE" id="PS00344">
    <property type="entry name" value="GATA_ZN_FINGER_1"/>
    <property type="match status" value="1"/>
</dbReference>
<name>A0A163K0X7_ABSGL</name>
<feature type="domain" description="GATA-type" evidence="8">
    <location>
        <begin position="220"/>
        <end position="271"/>
    </location>
</feature>
<feature type="compositionally biased region" description="Low complexity" evidence="7">
    <location>
        <begin position="308"/>
        <end position="319"/>
    </location>
</feature>
<dbReference type="STRING" id="4829.A0A163K0X7"/>
<feature type="region of interest" description="Disordered" evidence="7">
    <location>
        <begin position="38"/>
        <end position="63"/>
    </location>
</feature>
<organism evidence="9">
    <name type="scientific">Absidia glauca</name>
    <name type="common">Pin mould</name>
    <dbReference type="NCBI Taxonomy" id="4829"/>
    <lineage>
        <taxon>Eukaryota</taxon>
        <taxon>Fungi</taxon>
        <taxon>Fungi incertae sedis</taxon>
        <taxon>Mucoromycota</taxon>
        <taxon>Mucoromycotina</taxon>
        <taxon>Mucoromycetes</taxon>
        <taxon>Mucorales</taxon>
        <taxon>Cunninghamellaceae</taxon>
        <taxon>Absidia</taxon>
    </lineage>
</organism>
<dbReference type="OrthoDB" id="515401at2759"/>
<dbReference type="Pfam" id="PF00320">
    <property type="entry name" value="GATA"/>
    <property type="match status" value="2"/>
</dbReference>
<dbReference type="PANTHER" id="PTHR10071">
    <property type="entry name" value="TRANSCRIPTION FACTOR GATA FAMILY MEMBER"/>
    <property type="match status" value="1"/>
</dbReference>
<dbReference type="GO" id="GO:0000122">
    <property type="term" value="P:negative regulation of transcription by RNA polymerase II"/>
    <property type="evidence" value="ECO:0007669"/>
    <property type="project" value="TreeGrafter"/>
</dbReference>
<feature type="region of interest" description="Disordered" evidence="7">
    <location>
        <begin position="163"/>
        <end position="205"/>
    </location>
</feature>
<feature type="region of interest" description="Disordered" evidence="7">
    <location>
        <begin position="422"/>
        <end position="469"/>
    </location>
</feature>
<keyword evidence="3 6" id="KW-0863">Zinc-finger</keyword>
<feature type="domain" description="GATA-type" evidence="8">
    <location>
        <begin position="326"/>
        <end position="379"/>
    </location>
</feature>
<feature type="region of interest" description="Disordered" evidence="7">
    <location>
        <begin position="369"/>
        <end position="408"/>
    </location>
</feature>
<evidence type="ECO:0000256" key="3">
    <source>
        <dbReference type="ARBA" id="ARBA00022771"/>
    </source>
</evidence>
<evidence type="ECO:0000256" key="1">
    <source>
        <dbReference type="ARBA" id="ARBA00004123"/>
    </source>
</evidence>
<dbReference type="InterPro" id="IPR000679">
    <property type="entry name" value="Znf_GATA"/>
</dbReference>
<protein>
    <recommendedName>
        <fullName evidence="8">GATA-type domain-containing protein</fullName>
    </recommendedName>
</protein>
<dbReference type="EMBL" id="LT554414">
    <property type="protein sequence ID" value="SAM04715.1"/>
    <property type="molecule type" value="Genomic_DNA"/>
</dbReference>
<keyword evidence="4" id="KW-0862">Zinc</keyword>
<dbReference type="Gene3D" id="3.30.50.10">
    <property type="entry name" value="Erythroid Transcription Factor GATA-1, subunit A"/>
    <property type="match status" value="2"/>
</dbReference>
<evidence type="ECO:0000256" key="5">
    <source>
        <dbReference type="ARBA" id="ARBA00023242"/>
    </source>
</evidence>
<dbReference type="GO" id="GO:0000978">
    <property type="term" value="F:RNA polymerase II cis-regulatory region sequence-specific DNA binding"/>
    <property type="evidence" value="ECO:0007669"/>
    <property type="project" value="TreeGrafter"/>
</dbReference>
<proteinExistence type="predicted"/>
<dbReference type="InParanoid" id="A0A163K0X7"/>
<feature type="compositionally biased region" description="Low complexity" evidence="7">
    <location>
        <begin position="393"/>
        <end position="408"/>
    </location>
</feature>
<feature type="compositionally biased region" description="Low complexity" evidence="7">
    <location>
        <begin position="173"/>
        <end position="187"/>
    </location>
</feature>